<reference evidence="1 2" key="1">
    <citation type="submission" date="2017-06" db="EMBL/GenBank/DDBJ databases">
        <authorList>
            <person name="Kim H.J."/>
            <person name="Triplett B.A."/>
        </authorList>
    </citation>
    <scope>NUCLEOTIDE SEQUENCE [LARGE SCALE GENOMIC DNA]</scope>
    <source>
        <strain evidence="1 2">DSM 14713</strain>
    </source>
</reference>
<sequence>MRLRRVLGVVGVAGLLLAGAAGVLREKTPAAPPVPGPSPVARMRVALEASSPKHFRERPPLFNPAAYLPAQCYAATTETPGGRTRNGCFACHQTPRSPNAVDDAEAQTLLSVARAATENHWTNVLRPPPPSELPEAEVLAWVRTSNYVDARGGLRLAEALANPPAAWDGNGDGRWDGYTPDCWFSTDEEGFDRSPDGALTGWRAFAYAPFPGMFWPTNGSAGDVFIRLPEAFRRDGAGRESQALYRLNLAIVEAYIRREDVPLPPTDERELDVDLDGDGVLGTATRVAFVWPPKPGRPPLHYVGRAARLDRTKEGWPAAGLFPRGTEFLHSLRYLDVEGGQVRMAARMKELRYMRKLHWRTYSDLQLAAEAEVREKVKHPDKLKTVLADVERGVTTGTGWLMQGFIEAEDGALRPQNVEETTACIGCHGGVGANTDSTFSFARKLAPGAAHQDGWYHWGARGLKGIPEPRRADGRGEYAHWLEQVGGGDDYGSNDEVQARFFRGDGTLKPDAVKALTRDISTLIVPSPRRALQLDRAYLALVKAQRFERGRDVVVGAPPKVNARLEQDGETGIPEAVAPGWLVPPKTAAR</sequence>
<keyword evidence="2" id="KW-1185">Reference proteome</keyword>
<dbReference type="Proteomes" id="UP000217289">
    <property type="component" value="Chromosome"/>
</dbReference>
<evidence type="ECO:0000313" key="1">
    <source>
        <dbReference type="EMBL" id="ATB27350.1"/>
    </source>
</evidence>
<protein>
    <submittedName>
        <fullName evidence="1">Uncharacterized protein</fullName>
    </submittedName>
</protein>
<proteinExistence type="predicted"/>
<accession>A0A250I827</accession>
<dbReference type="KEGG" id="mbd:MEBOL_000788"/>
<organism evidence="1 2">
    <name type="scientific">Melittangium boletus DSM 14713</name>
    <dbReference type="NCBI Taxonomy" id="1294270"/>
    <lineage>
        <taxon>Bacteria</taxon>
        <taxon>Pseudomonadati</taxon>
        <taxon>Myxococcota</taxon>
        <taxon>Myxococcia</taxon>
        <taxon>Myxococcales</taxon>
        <taxon>Cystobacterineae</taxon>
        <taxon>Archangiaceae</taxon>
        <taxon>Melittangium</taxon>
    </lineage>
</organism>
<gene>
    <name evidence="1" type="ORF">MEBOL_000788</name>
</gene>
<dbReference type="OrthoDB" id="8692at2"/>
<name>A0A250I827_9BACT</name>
<evidence type="ECO:0000313" key="2">
    <source>
        <dbReference type="Proteomes" id="UP000217289"/>
    </source>
</evidence>
<dbReference type="EMBL" id="CP022163">
    <property type="protein sequence ID" value="ATB27350.1"/>
    <property type="molecule type" value="Genomic_DNA"/>
</dbReference>
<dbReference type="AlphaFoldDB" id="A0A250I827"/>